<reference evidence="2" key="1">
    <citation type="journal article" date="2009" name="Plant Mol. Biol.">
        <title>Insights into corn genes derived from large-scale cDNA sequencing.</title>
        <authorList>
            <person name="Alexandrov N.N."/>
            <person name="Brover V.V."/>
            <person name="Freidin S."/>
            <person name="Troukhan M.E."/>
            <person name="Tatarinova T.V."/>
            <person name="Zhang H."/>
            <person name="Swaller T.J."/>
            <person name="Lu Y.P."/>
            <person name="Bouck J."/>
            <person name="Flavell R.B."/>
            <person name="Feldmann K.A."/>
        </authorList>
    </citation>
    <scope>NUCLEOTIDE SEQUENCE</scope>
</reference>
<keyword evidence="1" id="KW-0812">Transmembrane</keyword>
<dbReference type="AlphaFoldDB" id="B6U9I0"/>
<dbReference type="EMBL" id="EU973895">
    <property type="protein sequence ID" value="ACG46013.1"/>
    <property type="molecule type" value="mRNA"/>
</dbReference>
<name>B6U9I0_MAIZE</name>
<evidence type="ECO:0000256" key="1">
    <source>
        <dbReference type="SAM" id="Phobius"/>
    </source>
</evidence>
<accession>B6U9I0</accession>
<keyword evidence="1" id="KW-1133">Transmembrane helix</keyword>
<sequence length="63" mass="6514">MALEAATAPRALLAACLVLLGVGLVLVALLLWVPCSVLSILWEGTGFLDLCFDPVFGGPCDVV</sequence>
<feature type="transmembrane region" description="Helical" evidence="1">
    <location>
        <begin position="12"/>
        <end position="33"/>
    </location>
</feature>
<evidence type="ECO:0000313" key="2">
    <source>
        <dbReference type="EMBL" id="ACG46013.1"/>
    </source>
</evidence>
<protein>
    <submittedName>
        <fullName evidence="2">Uncharacterized protein</fullName>
    </submittedName>
</protein>
<proteinExistence type="evidence at transcript level"/>
<organism evidence="2">
    <name type="scientific">Zea mays</name>
    <name type="common">Maize</name>
    <dbReference type="NCBI Taxonomy" id="4577"/>
    <lineage>
        <taxon>Eukaryota</taxon>
        <taxon>Viridiplantae</taxon>
        <taxon>Streptophyta</taxon>
        <taxon>Embryophyta</taxon>
        <taxon>Tracheophyta</taxon>
        <taxon>Spermatophyta</taxon>
        <taxon>Magnoliopsida</taxon>
        <taxon>Liliopsida</taxon>
        <taxon>Poales</taxon>
        <taxon>Poaceae</taxon>
        <taxon>PACMAD clade</taxon>
        <taxon>Panicoideae</taxon>
        <taxon>Andropogonodae</taxon>
        <taxon>Andropogoneae</taxon>
        <taxon>Tripsacinae</taxon>
        <taxon>Zea</taxon>
    </lineage>
</organism>
<keyword evidence="1" id="KW-0472">Membrane</keyword>